<proteinExistence type="predicted"/>
<dbReference type="Gene3D" id="2.30.42.10">
    <property type="match status" value="4"/>
</dbReference>
<dbReference type="PANTHER" id="PTHR19964:SF84">
    <property type="entry name" value="LIGAND OF NUMB PROTEIN X 2-LIKE ISOFORM X1"/>
    <property type="match status" value="1"/>
</dbReference>
<evidence type="ECO:0000313" key="8">
    <source>
        <dbReference type="Proteomes" id="UP000085678"/>
    </source>
</evidence>
<keyword evidence="2 4" id="KW-0863">Zinc-finger</keyword>
<dbReference type="RefSeq" id="XP_013397261.1">
    <property type="nucleotide sequence ID" value="XM_013541807.2"/>
</dbReference>
<evidence type="ECO:0000313" key="11">
    <source>
        <dbReference type="RefSeq" id="XP_013397261.1"/>
    </source>
</evidence>
<dbReference type="RefSeq" id="XP_013397259.1">
    <property type="nucleotide sequence ID" value="XM_013541805.2"/>
</dbReference>
<dbReference type="RefSeq" id="XP_013397260.1">
    <property type="nucleotide sequence ID" value="XM_013541806.2"/>
</dbReference>
<feature type="domain" description="PDZ" evidence="6">
    <location>
        <begin position="534"/>
        <end position="620"/>
    </location>
</feature>
<dbReference type="Gene3D" id="3.30.40.10">
    <property type="entry name" value="Zinc/RING finger domain, C3HC4 (zinc finger)"/>
    <property type="match status" value="1"/>
</dbReference>
<evidence type="ECO:0000313" key="25">
    <source>
        <dbReference type="RefSeq" id="XP_013397277.1"/>
    </source>
</evidence>
<evidence type="ECO:0000313" key="29">
    <source>
        <dbReference type="RefSeq" id="XP_013397281.1"/>
    </source>
</evidence>
<evidence type="ECO:0000313" key="18">
    <source>
        <dbReference type="RefSeq" id="XP_013397269.1"/>
    </source>
</evidence>
<dbReference type="InterPro" id="IPR017907">
    <property type="entry name" value="Znf_RING_CS"/>
</dbReference>
<evidence type="ECO:0000313" key="17">
    <source>
        <dbReference type="RefSeq" id="XP_013397268.1"/>
    </source>
</evidence>
<dbReference type="Proteomes" id="UP000085678">
    <property type="component" value="Unplaced"/>
</dbReference>
<dbReference type="Pfam" id="PF02176">
    <property type="entry name" value="zf-TRAF"/>
    <property type="match status" value="1"/>
</dbReference>
<dbReference type="InterPro" id="IPR001478">
    <property type="entry name" value="PDZ"/>
</dbReference>
<dbReference type="CDD" id="cd06680">
    <property type="entry name" value="PDZ4_LNX1_2-like"/>
    <property type="match status" value="1"/>
</dbReference>
<evidence type="ECO:0000313" key="26">
    <source>
        <dbReference type="RefSeq" id="XP_013397278.1"/>
    </source>
</evidence>
<dbReference type="InterPro" id="IPR013083">
    <property type="entry name" value="Znf_RING/FYVE/PHD"/>
</dbReference>
<evidence type="ECO:0000256" key="4">
    <source>
        <dbReference type="PROSITE-ProRule" id="PRU00207"/>
    </source>
</evidence>
<dbReference type="RefSeq" id="XP_013397275.1">
    <property type="nucleotide sequence ID" value="XM_013541821.2"/>
</dbReference>
<dbReference type="SUPFAM" id="SSF49599">
    <property type="entry name" value="TRAF domain-like"/>
    <property type="match status" value="1"/>
</dbReference>
<dbReference type="RefSeq" id="XP_013397280.1">
    <property type="nucleotide sequence ID" value="XM_013541826.2"/>
</dbReference>
<dbReference type="RefSeq" id="XP_013397266.1">
    <property type="nucleotide sequence ID" value="XM_013541812.2"/>
</dbReference>
<dbReference type="InterPro" id="IPR001293">
    <property type="entry name" value="Znf_TRAF"/>
</dbReference>
<dbReference type="STRING" id="7574.A0A1S3IG93"/>
<evidence type="ECO:0000259" key="7">
    <source>
        <dbReference type="PROSITE" id="PS50145"/>
    </source>
</evidence>
<evidence type="ECO:0000313" key="23">
    <source>
        <dbReference type="RefSeq" id="XP_013397275.1"/>
    </source>
</evidence>
<evidence type="ECO:0000313" key="10">
    <source>
        <dbReference type="RefSeq" id="XP_013397260.1"/>
    </source>
</evidence>
<reference evidence="9 10" key="1">
    <citation type="submission" date="2023-09" db="UniProtKB">
        <authorList>
            <consortium name="RefSeq"/>
        </authorList>
    </citation>
    <scope>IDENTIFICATION</scope>
    <source>
        <tissue evidence="9 10">Gonads</tissue>
    </source>
</reference>
<dbReference type="GeneID" id="106164044"/>
<evidence type="ECO:0000313" key="12">
    <source>
        <dbReference type="RefSeq" id="XP_013397262.1"/>
    </source>
</evidence>
<protein>
    <submittedName>
        <fullName evidence="9 11">Ligand of Numb protein X 2 isoform X1</fullName>
    </submittedName>
    <submittedName>
        <fullName evidence="10">Ligand of Numb protein X 2 isoform X2</fullName>
    </submittedName>
</protein>
<dbReference type="RefSeq" id="XP_013397267.1">
    <property type="nucleotide sequence ID" value="XM_013541813.2"/>
</dbReference>
<feature type="domain" description="TRAF-type" evidence="7">
    <location>
        <begin position="123"/>
        <end position="172"/>
    </location>
</feature>
<keyword evidence="1 4" id="KW-0479">Metal-binding</keyword>
<dbReference type="AlphaFoldDB" id="A0A1S3IG93"/>
<dbReference type="RefSeq" id="XP_013397274.1">
    <property type="nucleotide sequence ID" value="XM_013541820.2"/>
</dbReference>
<evidence type="ECO:0000259" key="5">
    <source>
        <dbReference type="PROSITE" id="PS50089"/>
    </source>
</evidence>
<organism evidence="28">
    <name type="scientific">Lingula anatina</name>
    <name type="common">Brachiopod</name>
    <name type="synonym">Lingula unguis</name>
    <dbReference type="NCBI Taxonomy" id="7574"/>
    <lineage>
        <taxon>Eukaryota</taxon>
        <taxon>Metazoa</taxon>
        <taxon>Spiralia</taxon>
        <taxon>Lophotrochozoa</taxon>
        <taxon>Brachiopoda</taxon>
        <taxon>Linguliformea</taxon>
        <taxon>Lingulata</taxon>
        <taxon>Lingulida</taxon>
        <taxon>Linguloidea</taxon>
        <taxon>Lingulidae</taxon>
        <taxon>Lingula</taxon>
    </lineage>
</organism>
<gene>
    <name evidence="9 10 11 12 13 14 15 16 17 18 19 20 21 22 23 24 25 26 27 28 29" type="primary">LOC106164044</name>
</gene>
<dbReference type="RefSeq" id="XP_013397271.1">
    <property type="nucleotide sequence ID" value="XM_013541817.2"/>
</dbReference>
<dbReference type="PROSITE" id="PS00518">
    <property type="entry name" value="ZF_RING_1"/>
    <property type="match status" value="1"/>
</dbReference>
<dbReference type="InterPro" id="IPR036034">
    <property type="entry name" value="PDZ_sf"/>
</dbReference>
<dbReference type="RefSeq" id="XP_013397279.1">
    <property type="nucleotide sequence ID" value="XM_013541825.2"/>
</dbReference>
<evidence type="ECO:0000313" key="24">
    <source>
        <dbReference type="RefSeq" id="XP_013397276.1"/>
    </source>
</evidence>
<dbReference type="CDD" id="cd06678">
    <property type="entry name" value="PDZ2_LNX1_2-like"/>
    <property type="match status" value="1"/>
</dbReference>
<dbReference type="CDD" id="cd06679">
    <property type="entry name" value="PDZ3_LNX1_2-like"/>
    <property type="match status" value="1"/>
</dbReference>
<dbReference type="RefSeq" id="XP_013397272.1">
    <property type="nucleotide sequence ID" value="XM_013541818.2"/>
</dbReference>
<evidence type="ECO:0000256" key="3">
    <source>
        <dbReference type="ARBA" id="ARBA00022833"/>
    </source>
</evidence>
<dbReference type="GO" id="GO:0008270">
    <property type="term" value="F:zinc ion binding"/>
    <property type="evidence" value="ECO:0007669"/>
    <property type="project" value="UniProtKB-KW"/>
</dbReference>
<dbReference type="Pfam" id="PF00595">
    <property type="entry name" value="PDZ"/>
    <property type="match status" value="4"/>
</dbReference>
<evidence type="ECO:0000313" key="28">
    <source>
        <dbReference type="RefSeq" id="XP_013397280.1"/>
    </source>
</evidence>
<dbReference type="PROSITE" id="PS50106">
    <property type="entry name" value="PDZ"/>
    <property type="match status" value="4"/>
</dbReference>
<dbReference type="RefSeq" id="XP_013397281.1">
    <property type="nucleotide sequence ID" value="XM_013541827.2"/>
</dbReference>
<dbReference type="RefSeq" id="XP_013397263.1">
    <property type="nucleotide sequence ID" value="XM_013541809.2"/>
</dbReference>
<feature type="domain" description="PDZ" evidence="6">
    <location>
        <begin position="418"/>
        <end position="504"/>
    </location>
</feature>
<keyword evidence="8" id="KW-1185">Reference proteome</keyword>
<dbReference type="RefSeq" id="XP_013397278.1">
    <property type="nucleotide sequence ID" value="XM_013541824.2"/>
</dbReference>
<evidence type="ECO:0000256" key="2">
    <source>
        <dbReference type="ARBA" id="ARBA00022771"/>
    </source>
</evidence>
<evidence type="ECO:0000313" key="16">
    <source>
        <dbReference type="RefSeq" id="XP_013397267.1"/>
    </source>
</evidence>
<dbReference type="InterPro" id="IPR001841">
    <property type="entry name" value="Znf_RING"/>
</dbReference>
<evidence type="ECO:0000259" key="6">
    <source>
        <dbReference type="PROSITE" id="PS50106"/>
    </source>
</evidence>
<dbReference type="RefSeq" id="XP_013397268.1">
    <property type="nucleotide sequence ID" value="XM_013541814.2"/>
</dbReference>
<dbReference type="RefSeq" id="XP_013397276.1">
    <property type="nucleotide sequence ID" value="XM_013541822.2"/>
</dbReference>
<dbReference type="KEGG" id="lak:106164044"/>
<dbReference type="CDD" id="cd16637">
    <property type="entry name" value="mRING-HC-C3HC3D_LNX1-like"/>
    <property type="match status" value="1"/>
</dbReference>
<dbReference type="RefSeq" id="XP_013397273.1">
    <property type="nucleotide sequence ID" value="XM_013541819.2"/>
</dbReference>
<dbReference type="SUPFAM" id="SSF57850">
    <property type="entry name" value="RING/U-box"/>
    <property type="match status" value="1"/>
</dbReference>
<evidence type="ECO:0000313" key="14">
    <source>
        <dbReference type="RefSeq" id="XP_013397265.1"/>
    </source>
</evidence>
<feature type="domain" description="PDZ" evidence="6">
    <location>
        <begin position="295"/>
        <end position="378"/>
    </location>
</feature>
<dbReference type="InterPro" id="IPR051342">
    <property type="entry name" value="PDZ_scaffold"/>
</dbReference>
<feature type="domain" description="PDZ" evidence="6">
    <location>
        <begin position="195"/>
        <end position="281"/>
    </location>
</feature>
<accession>A0A1S3IG93</accession>
<evidence type="ECO:0000313" key="22">
    <source>
        <dbReference type="RefSeq" id="XP_013397274.1"/>
    </source>
</evidence>
<dbReference type="RefSeq" id="XP_013397269.1">
    <property type="nucleotide sequence ID" value="XM_013541815.2"/>
</dbReference>
<evidence type="ECO:0000313" key="9">
    <source>
        <dbReference type="RefSeq" id="XP_013397259.1"/>
    </source>
</evidence>
<dbReference type="OrthoDB" id="438726at2759"/>
<dbReference type="SMART" id="SM00184">
    <property type="entry name" value="RING"/>
    <property type="match status" value="1"/>
</dbReference>
<sequence>MAAGKLHMSDYLDLEKPLFRSSSFPRVKQEATHCVHCGQFHDDQTAHLYDYHQAVDEDLICHICLQPLVNPMDTRCGHTFCSECIKHYLKIQKICPLDRLTLTSKDVQPASIMVKRLLDKLLVVCPNVDYCEEVLPRSELEAHLQNKCRGAVTRCLKSRAGCPFQGPRSALQCHMWECAYREEDENLMVPVIEGEVTTLDIPKGSYDLGISIVGGCDTPLMAVVIQEIFPEGVVAKDGRLAQGDQILEVNGEDLTLATHAQARQALKTLYPICRLTVYREKAEESQPIEKEEILRVTLSKKQGKQLGIKLVGKNRSGPGLYILELIQGGLALQDGRLKPDDRILEINKTDMLVGTQEEAAKLIQSSKDKVTFVISRRTRPQTPDLIRSASKDCVAQAIAALEQEADKSVVRKQPKEKLVTITKDSSESLGISVAGGLGSQRGDVPIYVSNVQAGGCLARSKQVKKGDILVSINGISLMDLTHSESVKVLKACAESKAVSLKKFDGTETSDGALNFAPSWLFWLNLPSMCQTEKIISLEKSQSGSLGLAIVGGCDSSHGNQPIFVKSVVLNTPAAKDGRIRCGDTILSVNGQCLQNMTHAGAVGLLKSLKGTVTLTVVSWPGTVV</sequence>
<dbReference type="CDD" id="cd06677">
    <property type="entry name" value="PDZ1_LNX1_2-like"/>
    <property type="match status" value="1"/>
</dbReference>
<dbReference type="PANTHER" id="PTHR19964">
    <property type="entry name" value="MULTIPLE PDZ DOMAIN PROTEIN"/>
    <property type="match status" value="1"/>
</dbReference>
<dbReference type="SUPFAM" id="SSF50156">
    <property type="entry name" value="PDZ domain-like"/>
    <property type="match status" value="4"/>
</dbReference>
<evidence type="ECO:0000313" key="20">
    <source>
        <dbReference type="RefSeq" id="XP_013397272.1"/>
    </source>
</evidence>
<dbReference type="PROSITE" id="PS50089">
    <property type="entry name" value="ZF_RING_2"/>
    <property type="match status" value="1"/>
</dbReference>
<feature type="zinc finger region" description="TRAF-type" evidence="4">
    <location>
        <begin position="123"/>
        <end position="172"/>
    </location>
</feature>
<dbReference type="RefSeq" id="XP_013397277.1">
    <property type="nucleotide sequence ID" value="XM_013541823.2"/>
</dbReference>
<evidence type="ECO:0000313" key="15">
    <source>
        <dbReference type="RefSeq" id="XP_013397266.1"/>
    </source>
</evidence>
<dbReference type="Pfam" id="PF13923">
    <property type="entry name" value="zf-C3HC4_2"/>
    <property type="match status" value="1"/>
</dbReference>
<keyword evidence="3 4" id="KW-0862">Zinc</keyword>
<evidence type="ECO:0000313" key="21">
    <source>
        <dbReference type="RefSeq" id="XP_013397273.1"/>
    </source>
</evidence>
<evidence type="ECO:0000256" key="1">
    <source>
        <dbReference type="ARBA" id="ARBA00022723"/>
    </source>
</evidence>
<dbReference type="RefSeq" id="XP_013397262.1">
    <property type="nucleotide sequence ID" value="XM_013541808.2"/>
</dbReference>
<evidence type="ECO:0000313" key="13">
    <source>
        <dbReference type="RefSeq" id="XP_013397263.1"/>
    </source>
</evidence>
<dbReference type="SMART" id="SM00228">
    <property type="entry name" value="PDZ"/>
    <property type="match status" value="4"/>
</dbReference>
<evidence type="ECO:0000313" key="19">
    <source>
        <dbReference type="RefSeq" id="XP_013397271.1"/>
    </source>
</evidence>
<dbReference type="RefSeq" id="XP_013397265.1">
    <property type="nucleotide sequence ID" value="XM_013541811.2"/>
</dbReference>
<evidence type="ECO:0000313" key="27">
    <source>
        <dbReference type="RefSeq" id="XP_013397279.1"/>
    </source>
</evidence>
<dbReference type="PROSITE" id="PS50145">
    <property type="entry name" value="ZF_TRAF"/>
    <property type="match status" value="1"/>
</dbReference>
<name>A0A1S3IG93_LINAN</name>
<feature type="domain" description="RING-type" evidence="5">
    <location>
        <begin position="61"/>
        <end position="99"/>
    </location>
</feature>